<keyword evidence="5 9" id="KW-0812">Transmembrane</keyword>
<dbReference type="PANTHER" id="PTHR43840:SF15">
    <property type="entry name" value="MITOCHONDRIAL METAL TRANSPORTER 1-RELATED"/>
    <property type="match status" value="1"/>
</dbReference>
<feature type="transmembrane region" description="Helical" evidence="9">
    <location>
        <begin position="110"/>
        <end position="132"/>
    </location>
</feature>
<feature type="domain" description="Cation efflux protein transmembrane" evidence="10">
    <location>
        <begin position="10"/>
        <end position="203"/>
    </location>
</feature>
<evidence type="ECO:0000313" key="13">
    <source>
        <dbReference type="Proteomes" id="UP000238220"/>
    </source>
</evidence>
<evidence type="ECO:0000256" key="9">
    <source>
        <dbReference type="SAM" id="Phobius"/>
    </source>
</evidence>
<feature type="transmembrane region" description="Helical" evidence="9">
    <location>
        <begin position="42"/>
        <end position="60"/>
    </location>
</feature>
<dbReference type="Proteomes" id="UP000238220">
    <property type="component" value="Unassembled WGS sequence"/>
</dbReference>
<comment type="similarity">
    <text evidence="2">Belongs to the cation diffusion facilitator (CDF) transporter (TC 2.A.4) family. FieF subfamily.</text>
</comment>
<keyword evidence="6" id="KW-0862">Zinc</keyword>
<evidence type="ECO:0000256" key="8">
    <source>
        <dbReference type="ARBA" id="ARBA00023136"/>
    </source>
</evidence>
<evidence type="ECO:0000313" key="12">
    <source>
        <dbReference type="EMBL" id="PPE75348.1"/>
    </source>
</evidence>
<dbReference type="GO" id="GO:0015093">
    <property type="term" value="F:ferrous iron transmembrane transporter activity"/>
    <property type="evidence" value="ECO:0007669"/>
    <property type="project" value="TreeGrafter"/>
</dbReference>
<feature type="domain" description="Cation efflux protein cytoplasmic" evidence="11">
    <location>
        <begin position="207"/>
        <end position="284"/>
    </location>
</feature>
<dbReference type="NCBIfam" id="TIGR01297">
    <property type="entry name" value="CDF"/>
    <property type="match status" value="1"/>
</dbReference>
<dbReference type="InterPro" id="IPR036837">
    <property type="entry name" value="Cation_efflux_CTD_sf"/>
</dbReference>
<proteinExistence type="inferred from homology"/>
<evidence type="ECO:0000256" key="6">
    <source>
        <dbReference type="ARBA" id="ARBA00022906"/>
    </source>
</evidence>
<evidence type="ECO:0000256" key="5">
    <source>
        <dbReference type="ARBA" id="ARBA00022692"/>
    </source>
</evidence>
<comment type="caution">
    <text evidence="12">The sequence shown here is derived from an EMBL/GenBank/DDBJ whole genome shotgun (WGS) entry which is preliminary data.</text>
</comment>
<keyword evidence="3" id="KW-0813">Transport</keyword>
<dbReference type="SUPFAM" id="SSF160240">
    <property type="entry name" value="Cation efflux protein cytoplasmic domain-like"/>
    <property type="match status" value="1"/>
</dbReference>
<dbReference type="Gene3D" id="1.20.1510.10">
    <property type="entry name" value="Cation efflux protein transmembrane domain"/>
    <property type="match status" value="1"/>
</dbReference>
<organism evidence="12 13">
    <name type="scientific">Solimonas fluminis</name>
    <dbReference type="NCBI Taxonomy" id="2086571"/>
    <lineage>
        <taxon>Bacteria</taxon>
        <taxon>Pseudomonadati</taxon>
        <taxon>Pseudomonadota</taxon>
        <taxon>Gammaproteobacteria</taxon>
        <taxon>Nevskiales</taxon>
        <taxon>Nevskiaceae</taxon>
        <taxon>Solimonas</taxon>
    </lineage>
</organism>
<dbReference type="Pfam" id="PF01545">
    <property type="entry name" value="Cation_efflux"/>
    <property type="match status" value="1"/>
</dbReference>
<keyword evidence="7 9" id="KW-1133">Transmembrane helix</keyword>
<dbReference type="InterPro" id="IPR058533">
    <property type="entry name" value="Cation_efflux_TM"/>
</dbReference>
<dbReference type="GO" id="GO:0015086">
    <property type="term" value="F:cadmium ion transmembrane transporter activity"/>
    <property type="evidence" value="ECO:0007669"/>
    <property type="project" value="TreeGrafter"/>
</dbReference>
<dbReference type="Gene3D" id="3.30.70.1350">
    <property type="entry name" value="Cation efflux protein, cytoplasmic domain"/>
    <property type="match status" value="1"/>
</dbReference>
<dbReference type="Pfam" id="PF16916">
    <property type="entry name" value="ZT_dimer"/>
    <property type="match status" value="1"/>
</dbReference>
<keyword evidence="6" id="KW-0864">Zinc transport</keyword>
<evidence type="ECO:0000256" key="3">
    <source>
        <dbReference type="ARBA" id="ARBA00022448"/>
    </source>
</evidence>
<dbReference type="OrthoDB" id="9806522at2"/>
<dbReference type="InterPro" id="IPR002524">
    <property type="entry name" value="Cation_efflux"/>
</dbReference>
<evidence type="ECO:0000256" key="7">
    <source>
        <dbReference type="ARBA" id="ARBA00022989"/>
    </source>
</evidence>
<dbReference type="GO" id="GO:0006882">
    <property type="term" value="P:intracellular zinc ion homeostasis"/>
    <property type="evidence" value="ECO:0007669"/>
    <property type="project" value="TreeGrafter"/>
</dbReference>
<evidence type="ECO:0000256" key="2">
    <source>
        <dbReference type="ARBA" id="ARBA00010212"/>
    </source>
</evidence>
<protein>
    <submittedName>
        <fullName evidence="12">Cation-efflux pump</fullName>
    </submittedName>
</protein>
<dbReference type="EMBL" id="PSNW01000001">
    <property type="protein sequence ID" value="PPE75348.1"/>
    <property type="molecule type" value="Genomic_DNA"/>
</dbReference>
<evidence type="ECO:0000259" key="10">
    <source>
        <dbReference type="Pfam" id="PF01545"/>
    </source>
</evidence>
<dbReference type="InterPro" id="IPR050291">
    <property type="entry name" value="CDF_Transporter"/>
</dbReference>
<evidence type="ECO:0000256" key="4">
    <source>
        <dbReference type="ARBA" id="ARBA00022496"/>
    </source>
</evidence>
<dbReference type="GO" id="GO:0015341">
    <property type="term" value="F:zinc efflux antiporter activity"/>
    <property type="evidence" value="ECO:0007669"/>
    <property type="project" value="TreeGrafter"/>
</dbReference>
<keyword evidence="4" id="KW-0410">Iron transport</keyword>
<dbReference type="GO" id="GO:0005886">
    <property type="term" value="C:plasma membrane"/>
    <property type="evidence" value="ECO:0007669"/>
    <property type="project" value="TreeGrafter"/>
</dbReference>
<comment type="subcellular location">
    <subcellularLocation>
        <location evidence="1">Membrane</location>
        <topology evidence="1">Multi-pass membrane protein</topology>
    </subcellularLocation>
</comment>
<dbReference type="SUPFAM" id="SSF161111">
    <property type="entry name" value="Cation efflux protein transmembrane domain-like"/>
    <property type="match status" value="1"/>
</dbReference>
<evidence type="ECO:0000256" key="1">
    <source>
        <dbReference type="ARBA" id="ARBA00004141"/>
    </source>
</evidence>
<name>A0A2S5TKQ0_9GAMM</name>
<dbReference type="RefSeq" id="WP_104228314.1">
    <property type="nucleotide sequence ID" value="NZ_PSNW01000001.1"/>
</dbReference>
<keyword evidence="6" id="KW-0406">Ion transport</keyword>
<dbReference type="PANTHER" id="PTHR43840">
    <property type="entry name" value="MITOCHONDRIAL METAL TRANSPORTER 1-RELATED"/>
    <property type="match status" value="1"/>
</dbReference>
<feature type="transmembrane region" description="Helical" evidence="9">
    <location>
        <begin position="80"/>
        <end position="98"/>
    </location>
</feature>
<reference evidence="12 13" key="1">
    <citation type="submission" date="2018-02" db="EMBL/GenBank/DDBJ databases">
        <title>Genome sequencing of Solimonas sp. HR-BB.</title>
        <authorList>
            <person name="Lee Y."/>
            <person name="Jeon C.O."/>
        </authorList>
    </citation>
    <scope>NUCLEOTIDE SEQUENCE [LARGE SCALE GENOMIC DNA]</scope>
    <source>
        <strain evidence="12 13">HR-BB</strain>
    </source>
</reference>
<gene>
    <name evidence="12" type="ORF">C3942_00145</name>
</gene>
<sequence>MRPDLTRYAWLSLAAAFATLLLKLLAWKLTGSVGLLSDALESLVNVGGALMALSMLRIAAMPPDDGHAYGHSKAEYFSSAFEGLLIVVAAGSILWAALPRLLDPRPLEAAGLGLAVSVAASAINLAVAQVLLRAGQRHRSIALTADGHHLMTDVWTSAGVVLGVLLVALTGWHRLDALLAIAVAVNVLWTGRALMRESVAGLMDAALPEEELAQLQAVLDEFRAEGIGFHALRTRRSAARRFASMHVLVPGDWSVRRGHALLERLEQRIAERLAPITVLTHLEPIEDAVSYGDEGLDRP</sequence>
<feature type="transmembrane region" description="Helical" evidence="9">
    <location>
        <begin position="153"/>
        <end position="172"/>
    </location>
</feature>
<dbReference type="InterPro" id="IPR027469">
    <property type="entry name" value="Cation_efflux_TMD_sf"/>
</dbReference>
<keyword evidence="13" id="KW-1185">Reference proteome</keyword>
<dbReference type="InterPro" id="IPR027470">
    <property type="entry name" value="Cation_efflux_CTD"/>
</dbReference>
<evidence type="ECO:0000259" key="11">
    <source>
        <dbReference type="Pfam" id="PF16916"/>
    </source>
</evidence>
<keyword evidence="8 9" id="KW-0472">Membrane</keyword>
<dbReference type="AlphaFoldDB" id="A0A2S5TKQ0"/>
<keyword evidence="4" id="KW-0408">Iron</keyword>
<accession>A0A2S5TKQ0</accession>